<name>A0A4Z2GRQ9_9TELE</name>
<dbReference type="GO" id="GO:0001764">
    <property type="term" value="P:neuron migration"/>
    <property type="evidence" value="ECO:0007669"/>
    <property type="project" value="UniProtKB-ARBA"/>
</dbReference>
<evidence type="ECO:0000313" key="20">
    <source>
        <dbReference type="Proteomes" id="UP000314294"/>
    </source>
</evidence>
<dbReference type="PRINTS" id="PR00205">
    <property type="entry name" value="CADHERIN"/>
</dbReference>
<dbReference type="Pfam" id="PF00028">
    <property type="entry name" value="Cadherin"/>
    <property type="match status" value="3"/>
</dbReference>
<evidence type="ECO:0000256" key="6">
    <source>
        <dbReference type="ARBA" id="ARBA00022475"/>
    </source>
</evidence>
<dbReference type="InterPro" id="IPR002126">
    <property type="entry name" value="Cadherin-like_dom"/>
</dbReference>
<evidence type="ECO:0000256" key="11">
    <source>
        <dbReference type="ARBA" id="ARBA00022837"/>
    </source>
</evidence>
<keyword evidence="9" id="KW-0732">Signal</keyword>
<dbReference type="PROSITE" id="PS50268">
    <property type="entry name" value="CADHERIN_2"/>
    <property type="match status" value="3"/>
</dbReference>
<keyword evidence="6" id="KW-1003">Cell membrane</keyword>
<dbReference type="GO" id="GO:0044331">
    <property type="term" value="P:cell-cell adhesion mediated by cadherin"/>
    <property type="evidence" value="ECO:0007669"/>
    <property type="project" value="TreeGrafter"/>
</dbReference>
<evidence type="ECO:0000256" key="10">
    <source>
        <dbReference type="ARBA" id="ARBA00022737"/>
    </source>
</evidence>
<dbReference type="SUPFAM" id="SSF49313">
    <property type="entry name" value="Cadherin-like"/>
    <property type="match status" value="3"/>
</dbReference>
<dbReference type="SMART" id="SM00112">
    <property type="entry name" value="CA"/>
    <property type="match status" value="3"/>
</dbReference>
<keyword evidence="14 17" id="KW-0472">Membrane</keyword>
<dbReference type="GO" id="GO:0034332">
    <property type="term" value="P:adherens junction organization"/>
    <property type="evidence" value="ECO:0007669"/>
    <property type="project" value="TreeGrafter"/>
</dbReference>
<keyword evidence="13" id="KW-0965">Cell junction</keyword>
<keyword evidence="17" id="KW-1133">Transmembrane helix</keyword>
<dbReference type="GO" id="GO:0014704">
    <property type="term" value="C:intercalated disc"/>
    <property type="evidence" value="ECO:0007669"/>
    <property type="project" value="TreeGrafter"/>
</dbReference>
<evidence type="ECO:0000256" key="1">
    <source>
        <dbReference type="ARBA" id="ARBA00004135"/>
    </source>
</evidence>
<dbReference type="InterPro" id="IPR020894">
    <property type="entry name" value="Cadherin_CS"/>
</dbReference>
<feature type="domain" description="Cadherin" evidence="18">
    <location>
        <begin position="192"/>
        <end position="306"/>
    </location>
</feature>
<dbReference type="GO" id="GO:0042383">
    <property type="term" value="C:sarcolemma"/>
    <property type="evidence" value="ECO:0007669"/>
    <property type="project" value="UniProtKB-SubCell"/>
</dbReference>
<accession>A0A4Z2GRQ9</accession>
<comment type="subcellular location">
    <subcellularLocation>
        <location evidence="4">Cell junction</location>
        <location evidence="4">Adherens junction</location>
    </subcellularLocation>
    <subcellularLocation>
        <location evidence="5">Cell junction</location>
        <location evidence="5">Desmosome</location>
    </subcellularLocation>
    <subcellularLocation>
        <location evidence="1">Cell membrane</location>
        <location evidence="1">Sarcolemma</location>
    </subcellularLocation>
    <subcellularLocation>
        <location evidence="3">Cell membrane</location>
        <topology evidence="3">Single-pass type I membrane protein</topology>
    </subcellularLocation>
    <subcellularLocation>
        <location evidence="2">Cell surface</location>
    </subcellularLocation>
</comment>
<dbReference type="GO" id="GO:0005912">
    <property type="term" value="C:adherens junction"/>
    <property type="evidence" value="ECO:0007669"/>
    <property type="project" value="UniProtKB-SubCell"/>
</dbReference>
<dbReference type="InterPro" id="IPR015919">
    <property type="entry name" value="Cadherin-like_sf"/>
</dbReference>
<keyword evidence="10" id="KW-0677">Repeat</keyword>
<dbReference type="GO" id="GO:0043005">
    <property type="term" value="C:neuron projection"/>
    <property type="evidence" value="ECO:0007669"/>
    <property type="project" value="TreeGrafter"/>
</dbReference>
<dbReference type="InterPro" id="IPR014868">
    <property type="entry name" value="Cadherin_pro_dom"/>
</dbReference>
<feature type="domain" description="Cadherin" evidence="18">
    <location>
        <begin position="109"/>
        <end position="191"/>
    </location>
</feature>
<dbReference type="PROSITE" id="PS00232">
    <property type="entry name" value="CADHERIN_1"/>
    <property type="match status" value="1"/>
</dbReference>
<evidence type="ECO:0000256" key="8">
    <source>
        <dbReference type="ARBA" id="ARBA00022723"/>
    </source>
</evidence>
<evidence type="ECO:0000256" key="9">
    <source>
        <dbReference type="ARBA" id="ARBA00022729"/>
    </source>
</evidence>
<evidence type="ECO:0000256" key="13">
    <source>
        <dbReference type="ARBA" id="ARBA00022949"/>
    </source>
</evidence>
<dbReference type="GO" id="GO:0016339">
    <property type="term" value="P:calcium-dependent cell-cell adhesion via plasma membrane cell adhesion molecules"/>
    <property type="evidence" value="ECO:0007669"/>
    <property type="project" value="TreeGrafter"/>
</dbReference>
<dbReference type="GO" id="GO:0005509">
    <property type="term" value="F:calcium ion binding"/>
    <property type="evidence" value="ECO:0007669"/>
    <property type="project" value="UniProtKB-UniRule"/>
</dbReference>
<keyword evidence="20" id="KW-1185">Reference proteome</keyword>
<dbReference type="OrthoDB" id="6079678at2759"/>
<dbReference type="EMBL" id="SRLO01000458">
    <property type="protein sequence ID" value="TNN55354.1"/>
    <property type="molecule type" value="Genomic_DNA"/>
</dbReference>
<evidence type="ECO:0000256" key="2">
    <source>
        <dbReference type="ARBA" id="ARBA00004241"/>
    </source>
</evidence>
<evidence type="ECO:0000256" key="7">
    <source>
        <dbReference type="ARBA" id="ARBA00022692"/>
    </source>
</evidence>
<dbReference type="GO" id="GO:0042074">
    <property type="term" value="P:cell migration involved in gastrulation"/>
    <property type="evidence" value="ECO:0007669"/>
    <property type="project" value="UniProtKB-ARBA"/>
</dbReference>
<gene>
    <name evidence="19" type="primary">cdh2_1</name>
    <name evidence="19" type="ORF">EYF80_034427</name>
</gene>
<dbReference type="GO" id="GO:0008013">
    <property type="term" value="F:beta-catenin binding"/>
    <property type="evidence" value="ECO:0007669"/>
    <property type="project" value="TreeGrafter"/>
</dbReference>
<reference evidence="19 20" key="1">
    <citation type="submission" date="2019-03" db="EMBL/GenBank/DDBJ databases">
        <title>First draft genome of Liparis tanakae, snailfish: a comprehensive survey of snailfish specific genes.</title>
        <authorList>
            <person name="Kim W."/>
            <person name="Song I."/>
            <person name="Jeong J.-H."/>
            <person name="Kim D."/>
            <person name="Kim S."/>
            <person name="Ryu S."/>
            <person name="Song J.Y."/>
            <person name="Lee S.K."/>
        </authorList>
    </citation>
    <scope>NUCLEOTIDE SEQUENCE [LARGE SCALE GENOMIC DNA]</scope>
    <source>
        <tissue evidence="19">Muscle</tissue>
    </source>
</reference>
<evidence type="ECO:0000256" key="14">
    <source>
        <dbReference type="ARBA" id="ARBA00023136"/>
    </source>
</evidence>
<dbReference type="GO" id="GO:0005737">
    <property type="term" value="C:cytoplasm"/>
    <property type="evidence" value="ECO:0007669"/>
    <property type="project" value="TreeGrafter"/>
</dbReference>
<evidence type="ECO:0000256" key="5">
    <source>
        <dbReference type="ARBA" id="ARBA00004568"/>
    </source>
</evidence>
<evidence type="ECO:0000256" key="4">
    <source>
        <dbReference type="ARBA" id="ARBA00004536"/>
    </source>
</evidence>
<dbReference type="GO" id="GO:0007498">
    <property type="term" value="P:mesoderm development"/>
    <property type="evidence" value="ECO:0007669"/>
    <property type="project" value="UniProtKB-ARBA"/>
</dbReference>
<sequence length="490" mass="53798">MSEKEKQKPFVRFVDCGRPVRFECSSPTDFRIEADGAVYAAGTVQHAAAAAASPLLIKASDAATLQQWVTRVVLTASADSSQQVQQVAAPPVASEDLKEIVFPSRNIRSDHDKNRSLRYSVTGPGADQPPTGIFIIEPISGELSVNKPLDREHISNFHLRAHAVDLNGNQVENPIDIVINVIDMNDNRPEFTHQIWNGSVPEGSKPGTFVMTVTSVDKDDPKTANGMLRYKILSQNPESPTSNMFTINNKTGGIITVAAGLDREKVPQYTLIIQATDMEGNPMYGLSNTATAVIRVTDVNDNPPEFTAETETEVCQKPEPNAINITALDGDLNPNAGPFAFELAHRPSDVRRNWTITRVSGDYAQVSLRIGFLESGIYEIPIIITDSGNLPMSNTSYLRIKVCQCDVNGDCTDQQHIMAAGLGTGAIISILLCIIILLILVLMFVVWMKRRDKERQAKQLLIDPEDDVRDNILKYDEEGGGEEDQVSGRR</sequence>
<dbReference type="PANTHER" id="PTHR24027">
    <property type="entry name" value="CADHERIN-23"/>
    <property type="match status" value="1"/>
</dbReference>
<dbReference type="GO" id="GO:0014069">
    <property type="term" value="C:postsynaptic density"/>
    <property type="evidence" value="ECO:0007669"/>
    <property type="project" value="TreeGrafter"/>
</dbReference>
<dbReference type="FunFam" id="2.60.40.60:FF:000022">
    <property type="entry name" value="Cadherin 2"/>
    <property type="match status" value="1"/>
</dbReference>
<dbReference type="GO" id="GO:0007156">
    <property type="term" value="P:homophilic cell adhesion via plasma membrane adhesion molecules"/>
    <property type="evidence" value="ECO:0007669"/>
    <property type="project" value="InterPro"/>
</dbReference>
<dbReference type="GO" id="GO:0099634">
    <property type="term" value="C:postsynaptic specialization membrane"/>
    <property type="evidence" value="ECO:0007669"/>
    <property type="project" value="TreeGrafter"/>
</dbReference>
<evidence type="ECO:0000256" key="16">
    <source>
        <dbReference type="PROSITE-ProRule" id="PRU00043"/>
    </source>
</evidence>
<keyword evidence="7 17" id="KW-0812">Transmembrane</keyword>
<dbReference type="GO" id="GO:0030057">
    <property type="term" value="C:desmosome"/>
    <property type="evidence" value="ECO:0007669"/>
    <property type="project" value="UniProtKB-SubCell"/>
</dbReference>
<dbReference type="GO" id="GO:0030010">
    <property type="term" value="P:establishment of cell polarity"/>
    <property type="evidence" value="ECO:0007669"/>
    <property type="project" value="UniProtKB-ARBA"/>
</dbReference>
<organism evidence="19 20">
    <name type="scientific">Liparis tanakae</name>
    <name type="common">Tanaka's snailfish</name>
    <dbReference type="NCBI Taxonomy" id="230148"/>
    <lineage>
        <taxon>Eukaryota</taxon>
        <taxon>Metazoa</taxon>
        <taxon>Chordata</taxon>
        <taxon>Craniata</taxon>
        <taxon>Vertebrata</taxon>
        <taxon>Euteleostomi</taxon>
        <taxon>Actinopterygii</taxon>
        <taxon>Neopterygii</taxon>
        <taxon>Teleostei</taxon>
        <taxon>Neoteleostei</taxon>
        <taxon>Acanthomorphata</taxon>
        <taxon>Eupercaria</taxon>
        <taxon>Perciformes</taxon>
        <taxon>Cottioidei</taxon>
        <taxon>Cottales</taxon>
        <taxon>Liparidae</taxon>
        <taxon>Liparis</taxon>
    </lineage>
</organism>
<dbReference type="InterPro" id="IPR039808">
    <property type="entry name" value="Cadherin"/>
</dbReference>
<dbReference type="GO" id="GO:0045296">
    <property type="term" value="F:cadherin binding"/>
    <property type="evidence" value="ECO:0007669"/>
    <property type="project" value="TreeGrafter"/>
</dbReference>
<comment type="caution">
    <text evidence="19">The sequence shown here is derived from an EMBL/GenBank/DDBJ whole genome shotgun (WGS) entry which is preliminary data.</text>
</comment>
<dbReference type="GO" id="GO:0016342">
    <property type="term" value="C:catenin complex"/>
    <property type="evidence" value="ECO:0007669"/>
    <property type="project" value="TreeGrafter"/>
</dbReference>
<keyword evidence="11 16" id="KW-0106">Calcium</keyword>
<dbReference type="Pfam" id="PF08758">
    <property type="entry name" value="Cadherin_pro"/>
    <property type="match status" value="1"/>
</dbReference>
<dbReference type="GO" id="GO:0001841">
    <property type="term" value="P:neural tube formation"/>
    <property type="evidence" value="ECO:0007669"/>
    <property type="project" value="UniProtKB-ARBA"/>
</dbReference>
<feature type="domain" description="Cadherin" evidence="18">
    <location>
        <begin position="306"/>
        <end position="412"/>
    </location>
</feature>
<evidence type="ECO:0000256" key="17">
    <source>
        <dbReference type="SAM" id="Phobius"/>
    </source>
</evidence>
<keyword evidence="12" id="KW-0130">Cell adhesion</keyword>
<evidence type="ECO:0000313" key="19">
    <source>
        <dbReference type="EMBL" id="TNN55354.1"/>
    </source>
</evidence>
<protein>
    <submittedName>
        <fullName evidence="19">Cadherin-2</fullName>
    </submittedName>
</protein>
<dbReference type="GO" id="GO:0007398">
    <property type="term" value="P:ectoderm development"/>
    <property type="evidence" value="ECO:0007669"/>
    <property type="project" value="UniProtKB-ARBA"/>
</dbReference>
<dbReference type="Proteomes" id="UP000314294">
    <property type="component" value="Unassembled WGS sequence"/>
</dbReference>
<dbReference type="GO" id="GO:0045177">
    <property type="term" value="C:apical part of cell"/>
    <property type="evidence" value="ECO:0007669"/>
    <property type="project" value="TreeGrafter"/>
</dbReference>
<dbReference type="GO" id="GO:0009986">
    <property type="term" value="C:cell surface"/>
    <property type="evidence" value="ECO:0007669"/>
    <property type="project" value="UniProtKB-SubCell"/>
</dbReference>
<evidence type="ECO:0000259" key="18">
    <source>
        <dbReference type="PROSITE" id="PS50268"/>
    </source>
</evidence>
<evidence type="ECO:0000256" key="12">
    <source>
        <dbReference type="ARBA" id="ARBA00022889"/>
    </source>
</evidence>
<dbReference type="GO" id="GO:0007416">
    <property type="term" value="P:synapse assembly"/>
    <property type="evidence" value="ECO:0007669"/>
    <property type="project" value="TreeGrafter"/>
</dbReference>
<keyword evidence="8" id="KW-0479">Metal-binding</keyword>
<dbReference type="CDD" id="cd11304">
    <property type="entry name" value="Cadherin_repeat"/>
    <property type="match status" value="2"/>
</dbReference>
<dbReference type="FunFam" id="2.60.40.60:FF:000045">
    <property type="entry name" value="Cadherin 2"/>
    <property type="match status" value="1"/>
</dbReference>
<dbReference type="GO" id="GO:0007043">
    <property type="term" value="P:cell-cell junction assembly"/>
    <property type="evidence" value="ECO:0007669"/>
    <property type="project" value="TreeGrafter"/>
</dbReference>
<dbReference type="GO" id="GO:0030027">
    <property type="term" value="C:lamellipodium"/>
    <property type="evidence" value="ECO:0007669"/>
    <property type="project" value="TreeGrafter"/>
</dbReference>
<evidence type="ECO:0000256" key="15">
    <source>
        <dbReference type="ARBA" id="ARBA00023180"/>
    </source>
</evidence>
<feature type="transmembrane region" description="Helical" evidence="17">
    <location>
        <begin position="417"/>
        <end position="448"/>
    </location>
</feature>
<dbReference type="GO" id="GO:0000902">
    <property type="term" value="P:cell morphogenesis"/>
    <property type="evidence" value="ECO:0007669"/>
    <property type="project" value="TreeGrafter"/>
</dbReference>
<keyword evidence="15" id="KW-0325">Glycoprotein</keyword>
<dbReference type="FunFam" id="2.60.40.60:FF:000011">
    <property type="entry name" value="Cadherin 1"/>
    <property type="match status" value="1"/>
</dbReference>
<dbReference type="GO" id="GO:0048787">
    <property type="term" value="C:presynaptic active zone membrane"/>
    <property type="evidence" value="ECO:0007669"/>
    <property type="project" value="TreeGrafter"/>
</dbReference>
<dbReference type="PANTHER" id="PTHR24027:SF79">
    <property type="entry name" value="CADHERIN-2"/>
    <property type="match status" value="1"/>
</dbReference>
<dbReference type="Gene3D" id="2.60.40.60">
    <property type="entry name" value="Cadherins"/>
    <property type="match status" value="4"/>
</dbReference>
<dbReference type="AlphaFoldDB" id="A0A4Z2GRQ9"/>
<proteinExistence type="predicted"/>
<evidence type="ECO:0000256" key="3">
    <source>
        <dbReference type="ARBA" id="ARBA00004251"/>
    </source>
</evidence>